<comment type="subunit">
    <text evidence="1">Component of the lipopolysaccharide transport and assembly complex.</text>
</comment>
<feature type="signal peptide" evidence="1">
    <location>
        <begin position="1"/>
        <end position="18"/>
    </location>
</feature>
<comment type="function">
    <text evidence="1">Involved in the assembly of lipopolysaccharide (LPS) at the surface of the outer membrane.</text>
</comment>
<dbReference type="STRING" id="1508389.SAMN05444003_0532"/>
<dbReference type="EMBL" id="FQXB01000001">
    <property type="protein sequence ID" value="SHG69738.1"/>
    <property type="molecule type" value="Genomic_DNA"/>
</dbReference>
<keyword evidence="1" id="KW-0732">Signal</keyword>
<name>A0A1M5LXH3_9RHOB</name>
<dbReference type="HAMAP" id="MF_01411">
    <property type="entry name" value="LPS_assembly_LptD"/>
    <property type="match status" value="1"/>
</dbReference>
<dbReference type="GO" id="GO:0015920">
    <property type="term" value="P:lipopolysaccharide transport"/>
    <property type="evidence" value="ECO:0007669"/>
    <property type="project" value="InterPro"/>
</dbReference>
<dbReference type="InterPro" id="IPR020889">
    <property type="entry name" value="LipoPS_assembly_LptD"/>
</dbReference>
<reference evidence="3 4" key="1">
    <citation type="submission" date="2016-11" db="EMBL/GenBank/DDBJ databases">
        <authorList>
            <person name="Jaros S."/>
            <person name="Januszkiewicz K."/>
            <person name="Wedrychowicz H."/>
        </authorList>
    </citation>
    <scope>NUCLEOTIDE SEQUENCE [LARGE SCALE GENOMIC DNA]</scope>
    <source>
        <strain evidence="3 4">DSM 28715</strain>
    </source>
</reference>
<dbReference type="PANTHER" id="PTHR30189">
    <property type="entry name" value="LPS-ASSEMBLY PROTEIN"/>
    <property type="match status" value="1"/>
</dbReference>
<dbReference type="Proteomes" id="UP000184074">
    <property type="component" value="Unassembled WGS sequence"/>
</dbReference>
<keyword evidence="1" id="KW-0472">Membrane</keyword>
<comment type="similarity">
    <text evidence="1">Belongs to the LptD family.</text>
</comment>
<proteinExistence type="inferred from homology"/>
<comment type="subcellular location">
    <subcellularLocation>
        <location evidence="1">Cell outer membrane</location>
    </subcellularLocation>
</comment>
<dbReference type="OrthoDB" id="9760225at2"/>
<dbReference type="GO" id="GO:0009279">
    <property type="term" value="C:cell outer membrane"/>
    <property type="evidence" value="ECO:0007669"/>
    <property type="project" value="UniProtKB-SubCell"/>
</dbReference>
<dbReference type="AlphaFoldDB" id="A0A1M5LXH3"/>
<dbReference type="InterPro" id="IPR007543">
    <property type="entry name" value="LptD_C"/>
</dbReference>
<accession>A0A1M5LXH3</accession>
<keyword evidence="4" id="KW-1185">Reference proteome</keyword>
<evidence type="ECO:0000313" key="3">
    <source>
        <dbReference type="EMBL" id="SHG69738.1"/>
    </source>
</evidence>
<feature type="domain" description="LptD C-terminal" evidence="2">
    <location>
        <begin position="264"/>
        <end position="622"/>
    </location>
</feature>
<dbReference type="GO" id="GO:1990351">
    <property type="term" value="C:transporter complex"/>
    <property type="evidence" value="ECO:0007669"/>
    <property type="project" value="TreeGrafter"/>
</dbReference>
<keyword evidence="1" id="KW-0998">Cell outer membrane</keyword>
<dbReference type="InterPro" id="IPR050218">
    <property type="entry name" value="LptD"/>
</dbReference>
<evidence type="ECO:0000256" key="1">
    <source>
        <dbReference type="HAMAP-Rule" id="MF_01411"/>
    </source>
</evidence>
<gene>
    <name evidence="1" type="primary">lptD</name>
    <name evidence="3" type="ORF">SAMN05444003_0532</name>
</gene>
<comment type="caution">
    <text evidence="1">Lacks conserved residue(s) required for the propagation of feature annotation.</text>
</comment>
<feature type="chain" id="PRO_5013415646" description="LPS-assembly protein LptD" evidence="1">
    <location>
        <begin position="19"/>
        <end position="697"/>
    </location>
</feature>
<sequence length="697" mass="77800" precursor="true">MRWLVPILFWFFATPVLSQGVASLVADSISIENGDRLIASGGVEAFFGDQTMTAEQVIFDQTTDQLDIVGPIVIRTNNGAVFTAERATLDPQLENGLLRGARLVLNQQIQLAANQINRVDGRYSQLYKSAVTSCQVCGTEIPLWQIRAERVIHDQVERQLYFQNATLRIRNIPILWIPRLRLPDPTLERATGFLIPRIRTTDRLSTGIKVPYYITVGDHSDLTLIPYLSTETRTLEARYRQAFLTGEIEVNLAVSEDTLRPDITRGYIVAEGSFELPSDFKLEFDIENATDPAYLLEYGYSSKDRLDSALAISRIRDSDFFTGSLTYYETLRDDETNSTLPPVVADLSYERRLRNVLGGLLNWRLDADAIAREADGADAGRDLSRVGTEVSWHRNWISGTGLVTSSDVRLGADFFRISDDPTFDESQFRVTSSATVVLSYPLISRTEYSQNLLEPLVAVSFRNVTGDPTPNEDSTRPELDAGNLLWPDRLPGQDVAETGMSTAIGLRWTHRTTAGRQARLTFGKVYQESANLAFNQGSGLDGTVSDWLIAAQLDLFDGLRFDGRVLLSDNGETTLATAGLDWETERLDLAANYIWQTSDQDLRTEAISEWSFDTAYRISDKWKVEFDGRYDVVADEPTRASLGLEWRNECTIVDLTVSRRFTSSTNIEPSTDFGLSIELTGFSAGGSIAGPARRCNN</sequence>
<organism evidence="3 4">
    <name type="scientific">Cognatiyoonia sediminum</name>
    <dbReference type="NCBI Taxonomy" id="1508389"/>
    <lineage>
        <taxon>Bacteria</taxon>
        <taxon>Pseudomonadati</taxon>
        <taxon>Pseudomonadota</taxon>
        <taxon>Alphaproteobacteria</taxon>
        <taxon>Rhodobacterales</taxon>
        <taxon>Paracoccaceae</taxon>
        <taxon>Cognatiyoonia</taxon>
    </lineage>
</organism>
<protein>
    <recommendedName>
        <fullName evidence="1">LPS-assembly protein LptD</fullName>
    </recommendedName>
</protein>
<dbReference type="RefSeq" id="WP_072899065.1">
    <property type="nucleotide sequence ID" value="NZ_FQXB01000001.1"/>
</dbReference>
<dbReference type="GO" id="GO:0043165">
    <property type="term" value="P:Gram-negative-bacterium-type cell outer membrane assembly"/>
    <property type="evidence" value="ECO:0007669"/>
    <property type="project" value="UniProtKB-UniRule"/>
</dbReference>
<evidence type="ECO:0000313" key="4">
    <source>
        <dbReference type="Proteomes" id="UP000184074"/>
    </source>
</evidence>
<dbReference type="Pfam" id="PF04453">
    <property type="entry name" value="LptD"/>
    <property type="match status" value="1"/>
</dbReference>
<evidence type="ECO:0000259" key="2">
    <source>
        <dbReference type="Pfam" id="PF04453"/>
    </source>
</evidence>
<dbReference type="PANTHER" id="PTHR30189:SF1">
    <property type="entry name" value="LPS-ASSEMBLY PROTEIN LPTD"/>
    <property type="match status" value="1"/>
</dbReference>